<dbReference type="HOGENOM" id="CLU_1257954_0_0_1"/>
<proteinExistence type="predicted"/>
<reference evidence="3 4" key="1">
    <citation type="journal article" date="2011" name="Science">
        <title>The Selaginella genome identifies genetic changes associated with the evolution of vascular plants.</title>
        <authorList>
            <person name="Banks J.A."/>
            <person name="Nishiyama T."/>
            <person name="Hasebe M."/>
            <person name="Bowman J.L."/>
            <person name="Gribskov M."/>
            <person name="dePamphilis C."/>
            <person name="Albert V.A."/>
            <person name="Aono N."/>
            <person name="Aoyama T."/>
            <person name="Ambrose B.A."/>
            <person name="Ashton N.W."/>
            <person name="Axtell M.J."/>
            <person name="Barker E."/>
            <person name="Barker M.S."/>
            <person name="Bennetzen J.L."/>
            <person name="Bonawitz N.D."/>
            <person name="Chapple C."/>
            <person name="Cheng C."/>
            <person name="Correa L.G."/>
            <person name="Dacre M."/>
            <person name="DeBarry J."/>
            <person name="Dreyer I."/>
            <person name="Elias M."/>
            <person name="Engstrom E.M."/>
            <person name="Estelle M."/>
            <person name="Feng L."/>
            <person name="Finet C."/>
            <person name="Floyd S.K."/>
            <person name="Frommer W.B."/>
            <person name="Fujita T."/>
            <person name="Gramzow L."/>
            <person name="Gutensohn M."/>
            <person name="Harholt J."/>
            <person name="Hattori M."/>
            <person name="Heyl A."/>
            <person name="Hirai T."/>
            <person name="Hiwatashi Y."/>
            <person name="Ishikawa M."/>
            <person name="Iwata M."/>
            <person name="Karol K.G."/>
            <person name="Koehler B."/>
            <person name="Kolukisaoglu U."/>
            <person name="Kubo M."/>
            <person name="Kurata T."/>
            <person name="Lalonde S."/>
            <person name="Li K."/>
            <person name="Li Y."/>
            <person name="Litt A."/>
            <person name="Lyons E."/>
            <person name="Manning G."/>
            <person name="Maruyama T."/>
            <person name="Michael T.P."/>
            <person name="Mikami K."/>
            <person name="Miyazaki S."/>
            <person name="Morinaga S."/>
            <person name="Murata T."/>
            <person name="Mueller-Roeber B."/>
            <person name="Nelson D.R."/>
            <person name="Obara M."/>
            <person name="Oguri Y."/>
            <person name="Olmstead R.G."/>
            <person name="Onodera N."/>
            <person name="Petersen B.L."/>
            <person name="Pils B."/>
            <person name="Prigge M."/>
            <person name="Rensing S.A."/>
            <person name="Riano-Pachon D.M."/>
            <person name="Roberts A.W."/>
            <person name="Sato Y."/>
            <person name="Scheller H.V."/>
            <person name="Schulz B."/>
            <person name="Schulz C."/>
            <person name="Shakirov E.V."/>
            <person name="Shibagaki N."/>
            <person name="Shinohara N."/>
            <person name="Shippen D.E."/>
            <person name="Soerensen I."/>
            <person name="Sotooka R."/>
            <person name="Sugimoto N."/>
            <person name="Sugita M."/>
            <person name="Sumikawa N."/>
            <person name="Tanurdzic M."/>
            <person name="Theissen G."/>
            <person name="Ulvskov P."/>
            <person name="Wakazuki S."/>
            <person name="Weng J.K."/>
            <person name="Willats W.W."/>
            <person name="Wipf D."/>
            <person name="Wolf P.G."/>
            <person name="Yang L."/>
            <person name="Zimmer A.D."/>
            <person name="Zhu Q."/>
            <person name="Mitros T."/>
            <person name="Hellsten U."/>
            <person name="Loque D."/>
            <person name="Otillar R."/>
            <person name="Salamov A."/>
            <person name="Schmutz J."/>
            <person name="Shapiro H."/>
            <person name="Lindquist E."/>
            <person name="Lucas S."/>
            <person name="Rokhsar D."/>
            <person name="Grigoriev I.V."/>
        </authorList>
    </citation>
    <scope>NUCLEOTIDE SEQUENCE [LARGE SCALE GENOMIC DNA]</scope>
</reference>
<sequence length="220" mass="24309">MAIVAPEVYSEAPTIKQPQPVTENEENLLVSESVPNLSPSLWKSATSLVLEAKVVQSQEAAPHEEAPQEEAPDVIAQLSQRIKDTEEKLNRLASENQRLKYLLSDELLIRVLHEFVRNKTSKPSTLGNCGTSRSRASGKFRATNTFWKARGLSPNVLALTRYGPNTDQESGNFAAHSASALKLALVVQKRSVPYQQLFSFVFDASPEDVIRNEDPALLLV</sequence>
<dbReference type="Gramene" id="EFJ17433">
    <property type="protein sequence ID" value="EFJ17433"/>
    <property type="gene ID" value="SELMODRAFT_421071"/>
</dbReference>
<organism evidence="4">
    <name type="scientific">Selaginella moellendorffii</name>
    <name type="common">Spikemoss</name>
    <dbReference type="NCBI Taxonomy" id="88036"/>
    <lineage>
        <taxon>Eukaryota</taxon>
        <taxon>Viridiplantae</taxon>
        <taxon>Streptophyta</taxon>
        <taxon>Embryophyta</taxon>
        <taxon>Tracheophyta</taxon>
        <taxon>Lycopodiopsida</taxon>
        <taxon>Selaginellales</taxon>
        <taxon>Selaginellaceae</taxon>
        <taxon>Selaginella</taxon>
    </lineage>
</organism>
<dbReference type="EMBL" id="GL377614">
    <property type="protein sequence ID" value="EFJ17433.1"/>
    <property type="molecule type" value="Genomic_DNA"/>
</dbReference>
<keyword evidence="1" id="KW-0175">Coiled coil</keyword>
<feature type="coiled-coil region" evidence="1">
    <location>
        <begin position="75"/>
        <end position="102"/>
    </location>
</feature>
<evidence type="ECO:0000256" key="1">
    <source>
        <dbReference type="SAM" id="Coils"/>
    </source>
</evidence>
<dbReference type="Proteomes" id="UP000001514">
    <property type="component" value="Unassembled WGS sequence"/>
</dbReference>
<accession>D8SE16</accession>
<name>D8SE16_SELML</name>
<dbReference type="AlphaFoldDB" id="D8SE16"/>
<evidence type="ECO:0000313" key="3">
    <source>
        <dbReference type="EMBL" id="EFJ17433.1"/>
    </source>
</evidence>
<dbReference type="InParanoid" id="D8SE16"/>
<feature type="region of interest" description="Disordered" evidence="2">
    <location>
        <begin position="1"/>
        <end position="26"/>
    </location>
</feature>
<keyword evidence="4" id="KW-1185">Reference proteome</keyword>
<evidence type="ECO:0000313" key="4">
    <source>
        <dbReference type="Proteomes" id="UP000001514"/>
    </source>
</evidence>
<protein>
    <submittedName>
        <fullName evidence="3">Uncharacterized protein</fullName>
    </submittedName>
</protein>
<gene>
    <name evidence="3" type="ORF">SELMODRAFT_421071</name>
</gene>
<dbReference type="KEGG" id="smo:SELMODRAFT_421071"/>
<evidence type="ECO:0000256" key="2">
    <source>
        <dbReference type="SAM" id="MobiDB-lite"/>
    </source>
</evidence>